<protein>
    <submittedName>
        <fullName evidence="2">Toxin-antitoxin system, toxin component, PIN family</fullName>
    </submittedName>
</protein>
<evidence type="ECO:0000313" key="2">
    <source>
        <dbReference type="EMBL" id="EQA78907.1"/>
    </source>
</evidence>
<feature type="region of interest" description="Disordered" evidence="1">
    <location>
        <begin position="1"/>
        <end position="20"/>
    </location>
</feature>
<accession>T0FY26</accession>
<keyword evidence="3" id="KW-1185">Reference proteome</keyword>
<dbReference type="Proteomes" id="UP000015445">
    <property type="component" value="Unassembled WGS sequence"/>
</dbReference>
<dbReference type="InterPro" id="IPR029060">
    <property type="entry name" value="PIN-like_dom_sf"/>
</dbReference>
<reference evidence="2" key="1">
    <citation type="submission" date="2013-05" db="EMBL/GenBank/DDBJ databases">
        <authorList>
            <person name="Harkins D.M."/>
            <person name="Durkin A.S."/>
            <person name="Brinkac L.M."/>
            <person name="Haft D.H."/>
            <person name="Selengut J.D."/>
            <person name="Sanka R."/>
            <person name="DePew J."/>
            <person name="Purushe J."/>
            <person name="Galloway R.L."/>
            <person name="Vinetz J.M."/>
            <person name="Sutton G.G."/>
            <person name="Nierman W.C."/>
            <person name="Fouts D.E."/>
        </authorList>
    </citation>
    <scope>NUCLEOTIDE SEQUENCE [LARGE SCALE GENOMIC DNA]</scope>
    <source>
        <strain evidence="2">80-412</strain>
    </source>
</reference>
<evidence type="ECO:0000313" key="3">
    <source>
        <dbReference type="Proteomes" id="UP000015445"/>
    </source>
</evidence>
<gene>
    <name evidence="2" type="ORF">LEP1GSC193_2839</name>
</gene>
<proteinExistence type="predicted"/>
<dbReference type="EMBL" id="AOHD02000060">
    <property type="protein sequence ID" value="EQA78907.1"/>
    <property type="molecule type" value="Genomic_DNA"/>
</dbReference>
<name>T0FY26_9LEPT</name>
<evidence type="ECO:0000256" key="1">
    <source>
        <dbReference type="SAM" id="MobiDB-lite"/>
    </source>
</evidence>
<comment type="caution">
    <text evidence="2">The sequence shown here is derived from an EMBL/GenBank/DDBJ whole genome shotgun (WGS) entry which is preliminary data.</text>
</comment>
<sequence length="76" mass="8353">MSSRSMNLSRGKQSVSDKFSKSTPDAIIAATALVHGLTLVSRNIQDFQSIPKLKRHRSMEGLIQKNPAITPGKFDL</sequence>
<dbReference type="AlphaFoldDB" id="T0FY26"/>
<dbReference type="Gene3D" id="3.40.50.1010">
    <property type="entry name" value="5'-nuclease"/>
    <property type="match status" value="1"/>
</dbReference>
<dbReference type="SUPFAM" id="SSF88723">
    <property type="entry name" value="PIN domain-like"/>
    <property type="match status" value="1"/>
</dbReference>
<organism evidence="2 3">
    <name type="scientific">Leptospira alstonii serovar Pingchang str. 80-412</name>
    <dbReference type="NCBI Taxonomy" id="1218564"/>
    <lineage>
        <taxon>Bacteria</taxon>
        <taxon>Pseudomonadati</taxon>
        <taxon>Spirochaetota</taxon>
        <taxon>Spirochaetia</taxon>
        <taxon>Leptospirales</taxon>
        <taxon>Leptospiraceae</taxon>
        <taxon>Leptospira</taxon>
    </lineage>
</organism>